<name>A0A252F6R8_9FIRM</name>
<dbReference type="PANTHER" id="PTHR33336">
    <property type="entry name" value="QUINOL MONOOXYGENASE YGIN-RELATED"/>
    <property type="match status" value="1"/>
</dbReference>
<dbReference type="Proteomes" id="UP000194903">
    <property type="component" value="Unassembled WGS sequence"/>
</dbReference>
<gene>
    <name evidence="2" type="ORF">CBW42_02410</name>
</gene>
<evidence type="ECO:0000313" key="3">
    <source>
        <dbReference type="Proteomes" id="UP000194903"/>
    </source>
</evidence>
<dbReference type="OrthoDB" id="287932at2"/>
<dbReference type="Pfam" id="PF03992">
    <property type="entry name" value="ABM"/>
    <property type="match status" value="1"/>
</dbReference>
<dbReference type="GO" id="GO:0003824">
    <property type="term" value="F:catalytic activity"/>
    <property type="evidence" value="ECO:0007669"/>
    <property type="project" value="TreeGrafter"/>
</dbReference>
<organism evidence="2 3">
    <name type="scientific">Butyricicoccus porcorum</name>
    <dbReference type="NCBI Taxonomy" id="1945634"/>
    <lineage>
        <taxon>Bacteria</taxon>
        <taxon>Bacillati</taxon>
        <taxon>Bacillota</taxon>
        <taxon>Clostridia</taxon>
        <taxon>Eubacteriales</taxon>
        <taxon>Butyricicoccaceae</taxon>
        <taxon>Butyricicoccus</taxon>
    </lineage>
</organism>
<accession>A0A252F6R8</accession>
<dbReference type="Gene3D" id="3.30.70.100">
    <property type="match status" value="1"/>
</dbReference>
<keyword evidence="3" id="KW-1185">Reference proteome</keyword>
<dbReference type="PANTHER" id="PTHR33336:SF3">
    <property type="entry name" value="ABM DOMAIN-CONTAINING PROTEIN"/>
    <property type="match status" value="1"/>
</dbReference>
<dbReference type="InterPro" id="IPR011008">
    <property type="entry name" value="Dimeric_a/b-barrel"/>
</dbReference>
<dbReference type="SUPFAM" id="SSF54909">
    <property type="entry name" value="Dimeric alpha+beta barrel"/>
    <property type="match status" value="1"/>
</dbReference>
<evidence type="ECO:0000313" key="2">
    <source>
        <dbReference type="EMBL" id="OUM21446.1"/>
    </source>
</evidence>
<proteinExistence type="predicted"/>
<reference evidence="2 3" key="1">
    <citation type="submission" date="2017-05" db="EMBL/GenBank/DDBJ databases">
        <title>Butyricicoccus porcorum sp. nov. a butyrate-producing bacterium from the swine intestinal tract.</title>
        <authorList>
            <person name="Trachsel J."/>
            <person name="Humphrey S."/>
            <person name="Allen H.K."/>
        </authorList>
    </citation>
    <scope>NUCLEOTIDE SEQUENCE [LARGE SCALE GENOMIC DNA]</scope>
    <source>
        <strain evidence="2">BB10</strain>
    </source>
</reference>
<comment type="caution">
    <text evidence="2">The sequence shown here is derived from an EMBL/GenBank/DDBJ whole genome shotgun (WGS) entry which is preliminary data.</text>
</comment>
<feature type="domain" description="ABM" evidence="1">
    <location>
        <begin position="8"/>
        <end position="100"/>
    </location>
</feature>
<protein>
    <recommendedName>
        <fullName evidence="1">ABM domain-containing protein</fullName>
    </recommendedName>
</protein>
<dbReference type="AlphaFoldDB" id="A0A252F6R8"/>
<sequence length="104" mass="12061">MRSMNTMILATVRYTVKEGKREEFYRKAVELGIDAASRGEAGNLKYEFYYPVDSENDLCLLEIWADAEAQKQHGNTAHYRLLSGLKQEYVEKVQIQSYSVCENR</sequence>
<dbReference type="EMBL" id="NHOC01000002">
    <property type="protein sequence ID" value="OUM21446.1"/>
    <property type="molecule type" value="Genomic_DNA"/>
</dbReference>
<evidence type="ECO:0000259" key="1">
    <source>
        <dbReference type="PROSITE" id="PS51725"/>
    </source>
</evidence>
<dbReference type="InterPro" id="IPR050744">
    <property type="entry name" value="AI-2_Isomerase_LsrG"/>
</dbReference>
<dbReference type="InterPro" id="IPR007138">
    <property type="entry name" value="ABM_dom"/>
</dbReference>
<dbReference type="PROSITE" id="PS51725">
    <property type="entry name" value="ABM"/>
    <property type="match status" value="1"/>
</dbReference>